<organism evidence="3 4">
    <name type="scientific">Sphingobium cupriresistens</name>
    <dbReference type="NCBI Taxonomy" id="1132417"/>
    <lineage>
        <taxon>Bacteria</taxon>
        <taxon>Pseudomonadati</taxon>
        <taxon>Pseudomonadota</taxon>
        <taxon>Alphaproteobacteria</taxon>
        <taxon>Sphingomonadales</taxon>
        <taxon>Sphingomonadaceae</taxon>
        <taxon>Sphingobium</taxon>
    </lineage>
</organism>
<comment type="caution">
    <text evidence="3">The sequence shown here is derived from an EMBL/GenBank/DDBJ whole genome shotgun (WGS) entry which is preliminary data.</text>
</comment>
<gene>
    <name evidence="3" type="ORF">EWH12_05965</name>
</gene>
<evidence type="ECO:0000256" key="1">
    <source>
        <dbReference type="SAM" id="SignalP"/>
    </source>
</evidence>
<dbReference type="RefSeq" id="WP_129926073.1">
    <property type="nucleotide sequence ID" value="NZ_CBDAEM010000004.1"/>
</dbReference>
<feature type="domain" description="BPP" evidence="2">
    <location>
        <begin position="25"/>
        <end position="348"/>
    </location>
</feature>
<dbReference type="InterPro" id="IPR011042">
    <property type="entry name" value="6-blade_b-propeller_TolB-like"/>
</dbReference>
<evidence type="ECO:0000313" key="3">
    <source>
        <dbReference type="EMBL" id="RYM12969.1"/>
    </source>
</evidence>
<dbReference type="OrthoDB" id="8696437at2"/>
<evidence type="ECO:0000259" key="2">
    <source>
        <dbReference type="PROSITE" id="PS51662"/>
    </source>
</evidence>
<protein>
    <submittedName>
        <fullName evidence="3">Phytase</fullName>
    </submittedName>
</protein>
<dbReference type="Proteomes" id="UP000291572">
    <property type="component" value="Unassembled WGS sequence"/>
</dbReference>
<feature type="signal peptide" evidence="1">
    <location>
        <begin position="1"/>
        <end position="16"/>
    </location>
</feature>
<dbReference type="GO" id="GO:0016158">
    <property type="term" value="F:inositol hexakisphosphate 3-phosphatase activity"/>
    <property type="evidence" value="ECO:0007669"/>
    <property type="project" value="InterPro"/>
</dbReference>
<name>A0A8G1ZHP0_9SPHN</name>
<dbReference type="AlphaFoldDB" id="A0A8G1ZHP0"/>
<accession>A0A8G1ZHP0</accession>
<sequence length="352" mass="36139">MIACFAFITLSACATAEVEIPVAVRIANATPAVSVTARGETTPVGTANADAADDPAIWRNAANPAQSLIVGTDKKAGLYVYGLDGKTRAFLDAGRVNNVDLKDGVAIGGAPGILVAASDRNDIAHAKIALFRLDPATATLTALGKVDGGAGEAYGVCLGRDAGILSAFIVLKDGTINQVAIDANSATPSGKIVRTMKLGTQSEGCAVDDRTGTLYVAEEDVGLWRFDARAAGSTMPTKIAAADDKNLVMDAEGLAIAPVGDKDGYVLVSSQGDNAYVVYKLSDDSYVGRFRVVDGVVGGSEETDGIELMLGDFGPAYPGGLFIAQDGHNAAAAQNFKLVAWDDIAKALGLPQ</sequence>
<dbReference type="Gene3D" id="2.120.10.30">
    <property type="entry name" value="TolB, C-terminal domain"/>
    <property type="match status" value="1"/>
</dbReference>
<dbReference type="SUPFAM" id="SSF50956">
    <property type="entry name" value="Thermostable phytase (3-phytase)"/>
    <property type="match status" value="1"/>
</dbReference>
<feature type="chain" id="PRO_5034379425" evidence="1">
    <location>
        <begin position="17"/>
        <end position="352"/>
    </location>
</feature>
<dbReference type="Pfam" id="PF02333">
    <property type="entry name" value="Phytase"/>
    <property type="match status" value="1"/>
</dbReference>
<proteinExistence type="predicted"/>
<dbReference type="InterPro" id="IPR003431">
    <property type="entry name" value="B-propeller_Phytase"/>
</dbReference>
<dbReference type="EMBL" id="SEOO01000007">
    <property type="protein sequence ID" value="RYM12969.1"/>
    <property type="molecule type" value="Genomic_DNA"/>
</dbReference>
<evidence type="ECO:0000313" key="4">
    <source>
        <dbReference type="Proteomes" id="UP000291572"/>
    </source>
</evidence>
<reference evidence="3 4" key="1">
    <citation type="submission" date="2019-02" db="EMBL/GenBank/DDBJ databases">
        <authorList>
            <person name="Feng G."/>
        </authorList>
    </citation>
    <scope>NUCLEOTIDE SEQUENCE [LARGE SCALE GENOMIC DNA]</scope>
    <source>
        <strain evidence="3 4">CCTCC AB 2011146</strain>
    </source>
</reference>
<keyword evidence="1" id="KW-0732">Signal</keyword>
<dbReference type="PROSITE" id="PS51662">
    <property type="entry name" value="BP_PHYTASE"/>
    <property type="match status" value="1"/>
</dbReference>